<name>A0AAV9XU63_9CRYT</name>
<proteinExistence type="predicted"/>
<dbReference type="Gene3D" id="3.30.1490.120">
    <property type="entry name" value="RNA polymerase Rpb7-like, N-terminal domain"/>
    <property type="match status" value="1"/>
</dbReference>
<comment type="caution">
    <text evidence="5">The sequence shown here is derived from an EMBL/GenBank/DDBJ whole genome shotgun (WGS) entry which is preliminary data.</text>
</comment>
<evidence type="ECO:0000256" key="3">
    <source>
        <dbReference type="ARBA" id="ARBA00023163"/>
    </source>
</evidence>
<dbReference type="GO" id="GO:0006362">
    <property type="term" value="P:transcription elongation by RNA polymerase I"/>
    <property type="evidence" value="ECO:0007669"/>
    <property type="project" value="TreeGrafter"/>
</dbReference>
<dbReference type="InterPro" id="IPR036898">
    <property type="entry name" value="RNA_pol_Rpb7-like_N_sf"/>
</dbReference>
<organism evidence="5 6">
    <name type="scientific">Cryptosporidium xiaoi</name>
    <dbReference type="NCBI Taxonomy" id="659607"/>
    <lineage>
        <taxon>Eukaryota</taxon>
        <taxon>Sar</taxon>
        <taxon>Alveolata</taxon>
        <taxon>Apicomplexa</taxon>
        <taxon>Conoidasida</taxon>
        <taxon>Coccidia</taxon>
        <taxon>Eucoccidiorida</taxon>
        <taxon>Eimeriorina</taxon>
        <taxon>Cryptosporidiidae</taxon>
        <taxon>Cryptosporidium</taxon>
    </lineage>
</organism>
<comment type="subcellular location">
    <subcellularLocation>
        <location evidence="1">Nucleus</location>
    </subcellularLocation>
</comment>
<dbReference type="PANTHER" id="PTHR12709">
    <property type="entry name" value="DNA-DIRECTED RNA POLYMERASE II, III"/>
    <property type="match status" value="1"/>
</dbReference>
<dbReference type="PANTHER" id="PTHR12709:SF5">
    <property type="entry name" value="DNA-DIRECTED RNA POLYMERASE I SUBUNIT RPA43"/>
    <property type="match status" value="1"/>
</dbReference>
<dbReference type="Proteomes" id="UP001311799">
    <property type="component" value="Unassembled WGS sequence"/>
</dbReference>
<dbReference type="InterPro" id="IPR045113">
    <property type="entry name" value="Rpb7-like"/>
</dbReference>
<gene>
    <name evidence="5" type="ORF">RS030_81284</name>
</gene>
<evidence type="ECO:0000256" key="2">
    <source>
        <dbReference type="ARBA" id="ARBA00022478"/>
    </source>
</evidence>
<evidence type="ECO:0000256" key="4">
    <source>
        <dbReference type="ARBA" id="ARBA00023242"/>
    </source>
</evidence>
<dbReference type="EMBL" id="JAWDEY010000036">
    <property type="protein sequence ID" value="KAK6587644.1"/>
    <property type="molecule type" value="Genomic_DNA"/>
</dbReference>
<dbReference type="GO" id="GO:0006352">
    <property type="term" value="P:DNA-templated transcription initiation"/>
    <property type="evidence" value="ECO:0007669"/>
    <property type="project" value="InterPro"/>
</dbReference>
<accession>A0AAV9XU63</accession>
<keyword evidence="3" id="KW-0804">Transcription</keyword>
<reference evidence="5 6" key="1">
    <citation type="submission" date="2023-10" db="EMBL/GenBank/DDBJ databases">
        <title>Comparative genomics analysis reveals potential genetic determinants of host preference in Cryptosporidium xiaoi.</title>
        <authorList>
            <person name="Xiao L."/>
            <person name="Li J."/>
        </authorList>
    </citation>
    <scope>NUCLEOTIDE SEQUENCE [LARGE SCALE GENOMIC DNA]</scope>
    <source>
        <strain evidence="5 6">52996</strain>
    </source>
</reference>
<keyword evidence="2" id="KW-0240">DNA-directed RNA polymerase</keyword>
<keyword evidence="6" id="KW-1185">Reference proteome</keyword>
<evidence type="ECO:0000256" key="1">
    <source>
        <dbReference type="ARBA" id="ARBA00004123"/>
    </source>
</evidence>
<keyword evidence="4" id="KW-0539">Nucleus</keyword>
<dbReference type="AlphaFoldDB" id="A0AAV9XU63"/>
<sequence length="259" mass="29604">MYQIPWEVRESCVITNEVAYHLIGKCIRSIKDSIKHEDIETDTNNTDSGREVERLAAEQLQNIREGFVKKGECGNECFELLRVRGTVQLLPNSIGKIEESIKRYLCYFLFHYIAEYYGIWVCFHKVSTKNKYGYIPDCEPSGSFLVNIEFKALVFKPKLNEQLICRICHISPSHISGITYGLLNITVPTKDLVESDFEFRRVGSSSCESNSLVNKKNNEQDLKTGSLIVIKIKKYSFSDNGDFITSITGQFDSIYECDG</sequence>
<dbReference type="GO" id="GO:0005736">
    <property type="term" value="C:RNA polymerase I complex"/>
    <property type="evidence" value="ECO:0007669"/>
    <property type="project" value="TreeGrafter"/>
</dbReference>
<evidence type="ECO:0000313" key="5">
    <source>
        <dbReference type="EMBL" id="KAK6587644.1"/>
    </source>
</evidence>
<evidence type="ECO:0000313" key="6">
    <source>
        <dbReference type="Proteomes" id="UP001311799"/>
    </source>
</evidence>
<protein>
    <submittedName>
        <fullName evidence="5">RPB7 like OB fold RNA polymerase subunit</fullName>
    </submittedName>
</protein>